<dbReference type="STRING" id="1121322.SAMN02745136_00587"/>
<feature type="domain" description="Solute-binding protein family 3/N-terminal" evidence="5">
    <location>
        <begin position="93"/>
        <end position="322"/>
    </location>
</feature>
<dbReference type="Pfam" id="PF09084">
    <property type="entry name" value="NMT1"/>
    <property type="match status" value="1"/>
</dbReference>
<protein>
    <submittedName>
        <fullName evidence="6">NitT/TauT family transport system substrate-binding protein</fullName>
    </submittedName>
</protein>
<keyword evidence="7" id="KW-1185">Reference proteome</keyword>
<dbReference type="Gene3D" id="3.40.190.10">
    <property type="entry name" value="Periplasmic binding protein-like II"/>
    <property type="match status" value="2"/>
</dbReference>
<dbReference type="InterPro" id="IPR001638">
    <property type="entry name" value="Solute-binding_3/MltF_N"/>
</dbReference>
<dbReference type="PANTHER" id="PTHR30024">
    <property type="entry name" value="ALIPHATIC SULFONATES-BINDING PROTEIN-RELATED"/>
    <property type="match status" value="1"/>
</dbReference>
<dbReference type="EMBL" id="FRAC01000006">
    <property type="protein sequence ID" value="SHJ62655.1"/>
    <property type="molecule type" value="Genomic_DNA"/>
</dbReference>
<dbReference type="AlphaFoldDB" id="A0A1M6KUL1"/>
<evidence type="ECO:0000313" key="6">
    <source>
        <dbReference type="EMBL" id="SHJ62655.1"/>
    </source>
</evidence>
<name>A0A1M6KUL1_9FIRM</name>
<gene>
    <name evidence="6" type="ORF">SAMN02745136_00587</name>
</gene>
<dbReference type="Proteomes" id="UP000184386">
    <property type="component" value="Unassembled WGS sequence"/>
</dbReference>
<accession>A0A1M6KUL1</accession>
<sequence length="379" mass="40782">MLILSTVYNGSTVTSMRYITGIIMKKMKKFTALALTVILALGALTACGSTGNSGNEKDASVTPSAAAEAESTKEPTAEAAADPTEAATQDLVHVRFSAFNGITSAGLRYGLEKGIFKKAGVDLELVEVDDKIAALASNSTDMADVNTSQAIVAAHSGAAFKLVSSMFRTKGAFHLIANPSIKSIADLKGKKIGIAIKGSGLELTVLEILDQNGIKPGDVTLIANGAYQQAYASLVAGQVDATVIHEPFVTIGEKEGKAKLLALGWDYVPDLNTGVIVAGDKIISENPDAVKKVIQGYVDSYNYAKENWEDYIKWSAKYLNLDEEVVRSAYEREDVIWKNDPNIDLDSINKTQELQKKWGFQDEVFDVTPYVDLSFLPNK</sequence>
<dbReference type="PANTHER" id="PTHR30024:SF47">
    <property type="entry name" value="TAURINE-BINDING PERIPLASMIC PROTEIN"/>
    <property type="match status" value="1"/>
</dbReference>
<evidence type="ECO:0000256" key="4">
    <source>
        <dbReference type="SAM" id="MobiDB-lite"/>
    </source>
</evidence>
<feature type="region of interest" description="Disordered" evidence="4">
    <location>
        <begin position="50"/>
        <end position="84"/>
    </location>
</feature>
<proteinExistence type="inferred from homology"/>
<dbReference type="InterPro" id="IPR015168">
    <property type="entry name" value="SsuA/THI5"/>
</dbReference>
<dbReference type="GO" id="GO:0042597">
    <property type="term" value="C:periplasmic space"/>
    <property type="evidence" value="ECO:0007669"/>
    <property type="project" value="UniProtKB-SubCell"/>
</dbReference>
<evidence type="ECO:0000256" key="1">
    <source>
        <dbReference type="ARBA" id="ARBA00004418"/>
    </source>
</evidence>
<evidence type="ECO:0000256" key="3">
    <source>
        <dbReference type="ARBA" id="ARBA00022729"/>
    </source>
</evidence>
<comment type="similarity">
    <text evidence="2">Belongs to the bacterial solute-binding protein SsuA/TauA family.</text>
</comment>
<dbReference type="SMART" id="SM00062">
    <property type="entry name" value="PBPb"/>
    <property type="match status" value="1"/>
</dbReference>
<evidence type="ECO:0000313" key="7">
    <source>
        <dbReference type="Proteomes" id="UP000184386"/>
    </source>
</evidence>
<comment type="subcellular location">
    <subcellularLocation>
        <location evidence="1">Periplasm</location>
    </subcellularLocation>
</comment>
<evidence type="ECO:0000259" key="5">
    <source>
        <dbReference type="SMART" id="SM00062"/>
    </source>
</evidence>
<keyword evidence="3" id="KW-0732">Signal</keyword>
<reference evidence="6 7" key="1">
    <citation type="submission" date="2016-11" db="EMBL/GenBank/DDBJ databases">
        <authorList>
            <person name="Jaros S."/>
            <person name="Januszkiewicz K."/>
            <person name="Wedrychowicz H."/>
        </authorList>
    </citation>
    <scope>NUCLEOTIDE SEQUENCE [LARGE SCALE GENOMIC DNA]</scope>
    <source>
        <strain evidence="6 7">DSM 15929</strain>
    </source>
</reference>
<evidence type="ECO:0000256" key="2">
    <source>
        <dbReference type="ARBA" id="ARBA00010742"/>
    </source>
</evidence>
<organism evidence="6 7">
    <name type="scientific">Anaerocolumna jejuensis DSM 15929</name>
    <dbReference type="NCBI Taxonomy" id="1121322"/>
    <lineage>
        <taxon>Bacteria</taxon>
        <taxon>Bacillati</taxon>
        <taxon>Bacillota</taxon>
        <taxon>Clostridia</taxon>
        <taxon>Lachnospirales</taxon>
        <taxon>Lachnospiraceae</taxon>
        <taxon>Anaerocolumna</taxon>
    </lineage>
</organism>
<dbReference type="SUPFAM" id="SSF53850">
    <property type="entry name" value="Periplasmic binding protein-like II"/>
    <property type="match status" value="1"/>
</dbReference>